<keyword evidence="2" id="KW-1185">Reference proteome</keyword>
<accession>A0A0C2S1U8</accession>
<dbReference type="AlphaFoldDB" id="A0A0C2S1U8"/>
<dbReference type="PROSITE" id="PS51450">
    <property type="entry name" value="LRR"/>
    <property type="match status" value="1"/>
</dbReference>
<dbReference type="InParanoid" id="A0A0C2S1U8"/>
<evidence type="ECO:0000313" key="2">
    <source>
        <dbReference type="Proteomes" id="UP000054549"/>
    </source>
</evidence>
<proteinExistence type="predicted"/>
<dbReference type="HOGENOM" id="CLU_2108440_0_0_1"/>
<sequence length="132" mass="14772">MNHTIIATFTLSDWIHKLTFLPDKSPLMAQTYTGSFQSLNLINNCITDGPTLEHLIQLPDIPLWHGVPIWYCWDDAQHYVAALFPQHQTPVPVLWIPSDISVMPCAQGSSMIALGCKDGRIILLRLPTSHLG</sequence>
<dbReference type="InterPro" id="IPR001611">
    <property type="entry name" value="Leu-rich_rpt"/>
</dbReference>
<reference evidence="1 2" key="1">
    <citation type="submission" date="2014-04" db="EMBL/GenBank/DDBJ databases">
        <title>Evolutionary Origins and Diversification of the Mycorrhizal Mutualists.</title>
        <authorList>
            <consortium name="DOE Joint Genome Institute"/>
            <consortium name="Mycorrhizal Genomics Consortium"/>
            <person name="Kohler A."/>
            <person name="Kuo A."/>
            <person name="Nagy L.G."/>
            <person name="Floudas D."/>
            <person name="Copeland A."/>
            <person name="Barry K.W."/>
            <person name="Cichocki N."/>
            <person name="Veneault-Fourrey C."/>
            <person name="LaButti K."/>
            <person name="Lindquist E.A."/>
            <person name="Lipzen A."/>
            <person name="Lundell T."/>
            <person name="Morin E."/>
            <person name="Murat C."/>
            <person name="Riley R."/>
            <person name="Ohm R."/>
            <person name="Sun H."/>
            <person name="Tunlid A."/>
            <person name="Henrissat B."/>
            <person name="Grigoriev I.V."/>
            <person name="Hibbett D.S."/>
            <person name="Martin F."/>
        </authorList>
    </citation>
    <scope>NUCLEOTIDE SEQUENCE [LARGE SCALE GENOMIC DNA]</scope>
    <source>
        <strain evidence="1 2">Koide BX008</strain>
    </source>
</reference>
<dbReference type="Proteomes" id="UP000054549">
    <property type="component" value="Unassembled WGS sequence"/>
</dbReference>
<dbReference type="EMBL" id="KN818411">
    <property type="protein sequence ID" value="KIL56610.1"/>
    <property type="molecule type" value="Genomic_DNA"/>
</dbReference>
<evidence type="ECO:0000313" key="1">
    <source>
        <dbReference type="EMBL" id="KIL56610.1"/>
    </source>
</evidence>
<name>A0A0C2S1U8_AMAMK</name>
<organism evidence="1 2">
    <name type="scientific">Amanita muscaria (strain Koide BX008)</name>
    <dbReference type="NCBI Taxonomy" id="946122"/>
    <lineage>
        <taxon>Eukaryota</taxon>
        <taxon>Fungi</taxon>
        <taxon>Dikarya</taxon>
        <taxon>Basidiomycota</taxon>
        <taxon>Agaricomycotina</taxon>
        <taxon>Agaricomycetes</taxon>
        <taxon>Agaricomycetidae</taxon>
        <taxon>Agaricales</taxon>
        <taxon>Pluteineae</taxon>
        <taxon>Amanitaceae</taxon>
        <taxon>Amanita</taxon>
    </lineage>
</organism>
<gene>
    <name evidence="1" type="ORF">M378DRAFT_172546</name>
</gene>
<protein>
    <submittedName>
        <fullName evidence="1">Uncharacterized protein</fullName>
    </submittedName>
</protein>